<gene>
    <name evidence="3" type="ORF">RXV94_02690</name>
</gene>
<dbReference type="RefSeq" id="WP_316660882.1">
    <property type="nucleotide sequence ID" value="NZ_JAWHTF010000001.1"/>
</dbReference>
<dbReference type="Proteomes" id="UP001268651">
    <property type="component" value="Unassembled WGS sequence"/>
</dbReference>
<accession>A0ABU3U3R7</accession>
<evidence type="ECO:0000313" key="3">
    <source>
        <dbReference type="EMBL" id="MDU8885052.1"/>
    </source>
</evidence>
<feature type="domain" description="ASPIC/UnbV" evidence="2">
    <location>
        <begin position="518"/>
        <end position="585"/>
    </location>
</feature>
<organism evidence="3 4">
    <name type="scientific">Gilvirhabdus luticola</name>
    <dbReference type="NCBI Taxonomy" id="3079858"/>
    <lineage>
        <taxon>Bacteria</taxon>
        <taxon>Pseudomonadati</taxon>
        <taxon>Bacteroidota</taxon>
        <taxon>Flavobacteriia</taxon>
        <taxon>Flavobacteriales</taxon>
        <taxon>Flavobacteriaceae</taxon>
        <taxon>Gilvirhabdus</taxon>
    </lineage>
</organism>
<dbReference type="SUPFAM" id="SSF69318">
    <property type="entry name" value="Integrin alpha N-terminal domain"/>
    <property type="match status" value="3"/>
</dbReference>
<evidence type="ECO:0000313" key="4">
    <source>
        <dbReference type="Proteomes" id="UP001268651"/>
    </source>
</evidence>
<dbReference type="InterPro" id="IPR011519">
    <property type="entry name" value="UnbV_ASPIC"/>
</dbReference>
<dbReference type="Pfam" id="PF07593">
    <property type="entry name" value="UnbV_ASPIC"/>
    <property type="match status" value="1"/>
</dbReference>
<dbReference type="InterPro" id="IPR028994">
    <property type="entry name" value="Integrin_alpha_N"/>
</dbReference>
<dbReference type="EMBL" id="JAWHTF010000001">
    <property type="protein sequence ID" value="MDU8885052.1"/>
    <property type="molecule type" value="Genomic_DNA"/>
</dbReference>
<dbReference type="InterPro" id="IPR027039">
    <property type="entry name" value="Crtac1"/>
</dbReference>
<proteinExistence type="predicted"/>
<keyword evidence="4" id="KW-1185">Reference proteome</keyword>
<dbReference type="Gene3D" id="2.130.10.130">
    <property type="entry name" value="Integrin alpha, N-terminal"/>
    <property type="match status" value="3"/>
</dbReference>
<evidence type="ECO:0000256" key="1">
    <source>
        <dbReference type="ARBA" id="ARBA00022729"/>
    </source>
</evidence>
<name>A0ABU3U3R7_9FLAO</name>
<dbReference type="PROSITE" id="PS51257">
    <property type="entry name" value="PROKAR_LIPOPROTEIN"/>
    <property type="match status" value="1"/>
</dbReference>
<reference evidence="3 4" key="1">
    <citation type="submission" date="2023-10" db="EMBL/GenBank/DDBJ databases">
        <title>Marimonas sp. nov. isolated from tidal mud flat.</title>
        <authorList>
            <person name="Jaincy N.J."/>
            <person name="Srinivasan S."/>
            <person name="Lee S.-S."/>
        </authorList>
    </citation>
    <scope>NUCLEOTIDE SEQUENCE [LARGE SCALE GENOMIC DNA]</scope>
    <source>
        <strain evidence="3 4">MJ-SS3</strain>
    </source>
</reference>
<protein>
    <submittedName>
        <fullName evidence="3">VCBS repeat-containing protein</fullName>
    </submittedName>
</protein>
<dbReference type="PANTHER" id="PTHR16026">
    <property type="entry name" value="CARTILAGE ACIDIC PROTEIN 1"/>
    <property type="match status" value="1"/>
</dbReference>
<dbReference type="InterPro" id="IPR013517">
    <property type="entry name" value="FG-GAP"/>
</dbReference>
<keyword evidence="1" id="KW-0732">Signal</keyword>
<dbReference type="Pfam" id="PF13517">
    <property type="entry name" value="FG-GAP_3"/>
    <property type="match status" value="5"/>
</dbReference>
<sequence>MTKNIGYIILLCLFLGCAKKETLKLFSYVDENHSKVDFINKLHPNNNLNILDYLYYYNGGGVAVGDINNDDLPDIFFTANQGKNKLYLNKGNFVFEDITKKAGVEGNSDWNTGTVMADVNGDSYLDIYVCAVVGLKGLEGSNELYINNGDGTFKEQAEKYGLNFKNYATSATFFDYDNDGDLDMYLLNHAIHTQNSFGKADIRYKRNDKSGDKLLRNDGEVFIDVSDIAGIYGGANGYGLGIATQDFNNDGFVDIYVSNDFHEDDYYYLNNGDGTFSEQLKTYFGKTSRFSMGSDVADINHDGYMDILTLDMTPEDEKILKSSMGDETLDMLKMRTEKLGYHYQYARNMLQVNNGNGFSETALFSGIASTDWSWSALFSDFDQDGEQDVFVSNGIPKRPNDLDYIKFFSNEKIQENLQNSNLVDNEALKIMPSGAVANCIFQGIKNLSFKNQSGNWIANDTIISTGSAYADFDNDGDIDIVTNNINSVATFYKNNIDKDSTAHYIKLKFKYKKGNWLGIGTKVISYHNGIHQFKQLFASKGFQSSSEAIIHFGYGSVKTVDSIKIIWPDNTIQIAENVRTDQTLTITPLNKRFPVKYETLFPKLRTWLKKIDSLNGLKFTHKENNYKDVDRHKLIPYQISDRGPATAIGDLNNDGLDDIFFGSSKNELSKLFIQTGNGFVAKNLSLFEDDILNEDTAVCIVDFNKDGINDLFIGSGGGEFNNGSKPLLDRLYINKDSLNLEKVIIPKYFENSSVIKSFDADNDGDVDFFIGNHAKATSFGESPNSYILINENGTFSLNKIAGLGMVTDAMITDFNHDNQLDIIAVGEWMSPTFLKNEKGAFVDMTPRYINERLNGLWQSLASFDIDNDGDQDYLLGNFGLNSKFKASQEFPMKMYIGDFDSNKKDETIVAVEKEGKYYTINNLDELASQLTYLKKKYTTYQEFAGQSVEDIFGNKKLSQVKLLTVDVLASGYLKNDNEKYTFIPFEDANLQLSPITEMLKYDFNNDGNEEILLAGNYFGVTPYHGKFDSFSGAVIENTGEIISSNQLGIDFSQKAVKGLNILKFNEHEYLLVTINDNEIEIYEIPN</sequence>
<evidence type="ECO:0000259" key="2">
    <source>
        <dbReference type="Pfam" id="PF07593"/>
    </source>
</evidence>
<comment type="caution">
    <text evidence="3">The sequence shown here is derived from an EMBL/GenBank/DDBJ whole genome shotgun (WGS) entry which is preliminary data.</text>
</comment>
<dbReference type="PANTHER" id="PTHR16026:SF0">
    <property type="entry name" value="CARTILAGE ACIDIC PROTEIN 1"/>
    <property type="match status" value="1"/>
</dbReference>